<dbReference type="FunFam" id="1.20.1060.20:FF:000005">
    <property type="entry name" value="Structural maintenance of chromosomes 2"/>
    <property type="match status" value="1"/>
</dbReference>
<dbReference type="GO" id="GO:0016887">
    <property type="term" value="F:ATP hydrolysis activity"/>
    <property type="evidence" value="ECO:0007669"/>
    <property type="project" value="InterPro"/>
</dbReference>
<dbReference type="InterPro" id="IPR024704">
    <property type="entry name" value="SMC"/>
</dbReference>
<keyword evidence="4" id="KW-0547">Nucleotide-binding</keyword>
<evidence type="ECO:0000313" key="15">
    <source>
        <dbReference type="Proteomes" id="UP000094385"/>
    </source>
</evidence>
<dbReference type="InterPro" id="IPR027417">
    <property type="entry name" value="P-loop_NTPase"/>
</dbReference>
<dbReference type="CDD" id="cd03273">
    <property type="entry name" value="ABC_SMC2_euk"/>
    <property type="match status" value="1"/>
</dbReference>
<evidence type="ECO:0000256" key="5">
    <source>
        <dbReference type="ARBA" id="ARBA00022776"/>
    </source>
</evidence>
<feature type="coiled-coil region" evidence="12">
    <location>
        <begin position="740"/>
        <end position="862"/>
    </location>
</feature>
<dbReference type="GO" id="GO:0031981">
    <property type="term" value="C:nuclear lumen"/>
    <property type="evidence" value="ECO:0007669"/>
    <property type="project" value="UniProtKB-ARBA"/>
</dbReference>
<dbReference type="InterPro" id="IPR027120">
    <property type="entry name" value="Smc2_ABC"/>
</dbReference>
<dbReference type="OrthoDB" id="10255539at2759"/>
<dbReference type="Proteomes" id="UP000094385">
    <property type="component" value="Unassembled WGS sequence"/>
</dbReference>
<evidence type="ECO:0000259" key="13">
    <source>
        <dbReference type="SMART" id="SM00968"/>
    </source>
</evidence>
<evidence type="ECO:0000256" key="7">
    <source>
        <dbReference type="ARBA" id="ARBA00023054"/>
    </source>
</evidence>
<evidence type="ECO:0000256" key="9">
    <source>
        <dbReference type="ARBA" id="ARBA00023242"/>
    </source>
</evidence>
<dbReference type="SUPFAM" id="SSF52540">
    <property type="entry name" value="P-loop containing nucleoside triphosphate hydrolases"/>
    <property type="match status" value="1"/>
</dbReference>
<dbReference type="GO" id="GO:0000793">
    <property type="term" value="C:condensed chromosome"/>
    <property type="evidence" value="ECO:0007669"/>
    <property type="project" value="UniProtKB-ARBA"/>
</dbReference>
<dbReference type="PANTHER" id="PTHR43977">
    <property type="entry name" value="STRUCTURAL MAINTENANCE OF CHROMOSOMES PROTEIN 3"/>
    <property type="match status" value="1"/>
</dbReference>
<dbReference type="SUPFAM" id="SSF75553">
    <property type="entry name" value="Smc hinge domain"/>
    <property type="match status" value="1"/>
</dbReference>
<dbReference type="EMBL" id="KV454300">
    <property type="protein sequence ID" value="ODQ70600.1"/>
    <property type="molecule type" value="Genomic_DNA"/>
</dbReference>
<dbReference type="FunFam" id="3.40.50.300:FF:000278">
    <property type="entry name" value="Structural maintenance of chromosomes 2"/>
    <property type="match status" value="1"/>
</dbReference>
<dbReference type="FunFam" id="3.40.50.300:FF:000385">
    <property type="entry name" value="Structural maintenance of chromosomes 2"/>
    <property type="match status" value="1"/>
</dbReference>
<evidence type="ECO:0000256" key="10">
    <source>
        <dbReference type="ARBA" id="ARBA00023306"/>
    </source>
</evidence>
<dbReference type="GO" id="GO:0051301">
    <property type="term" value="P:cell division"/>
    <property type="evidence" value="ECO:0007669"/>
    <property type="project" value="UniProtKB-KW"/>
</dbReference>
<dbReference type="InterPro" id="IPR010935">
    <property type="entry name" value="SMC_hinge"/>
</dbReference>
<keyword evidence="8" id="KW-0226">DNA condensation</keyword>
<dbReference type="AlphaFoldDB" id="A0A1E3PZ28"/>
<dbReference type="PIRSF" id="PIRSF005719">
    <property type="entry name" value="SMC"/>
    <property type="match status" value="1"/>
</dbReference>
<name>A0A1E3PZ28_LIPST</name>
<keyword evidence="3" id="KW-0132">Cell division</keyword>
<accession>A0A1E3PZ28</accession>
<organism evidence="14 15">
    <name type="scientific">Lipomyces starkeyi NRRL Y-11557</name>
    <dbReference type="NCBI Taxonomy" id="675824"/>
    <lineage>
        <taxon>Eukaryota</taxon>
        <taxon>Fungi</taxon>
        <taxon>Dikarya</taxon>
        <taxon>Ascomycota</taxon>
        <taxon>Saccharomycotina</taxon>
        <taxon>Lipomycetes</taxon>
        <taxon>Lipomycetales</taxon>
        <taxon>Lipomycetaceae</taxon>
        <taxon>Lipomyces</taxon>
    </lineage>
</organism>
<dbReference type="GO" id="GO:0007076">
    <property type="term" value="P:mitotic chromosome condensation"/>
    <property type="evidence" value="ECO:0007669"/>
    <property type="project" value="UniProtKB-ARBA"/>
</dbReference>
<comment type="subcellular location">
    <subcellularLocation>
        <location evidence="1 11">Nucleus</location>
    </subcellularLocation>
</comment>
<dbReference type="InterPro" id="IPR003395">
    <property type="entry name" value="RecF/RecN/SMC_N"/>
</dbReference>
<feature type="coiled-coil region" evidence="12">
    <location>
        <begin position="438"/>
        <end position="510"/>
    </location>
</feature>
<evidence type="ECO:0000256" key="3">
    <source>
        <dbReference type="ARBA" id="ARBA00022618"/>
    </source>
</evidence>
<dbReference type="Pfam" id="PF02463">
    <property type="entry name" value="SMC_N"/>
    <property type="match status" value="1"/>
</dbReference>
<evidence type="ECO:0000256" key="12">
    <source>
        <dbReference type="SAM" id="Coils"/>
    </source>
</evidence>
<dbReference type="SMART" id="SM00968">
    <property type="entry name" value="SMC_hinge"/>
    <property type="match status" value="1"/>
</dbReference>
<evidence type="ECO:0000256" key="1">
    <source>
        <dbReference type="ARBA" id="ARBA00004123"/>
    </source>
</evidence>
<keyword evidence="10" id="KW-0131">Cell cycle</keyword>
<evidence type="ECO:0000313" key="14">
    <source>
        <dbReference type="EMBL" id="ODQ70600.1"/>
    </source>
</evidence>
<feature type="domain" description="SMC hinge" evidence="13">
    <location>
        <begin position="521"/>
        <end position="642"/>
    </location>
</feature>
<reference evidence="14 15" key="1">
    <citation type="journal article" date="2016" name="Proc. Natl. Acad. Sci. U.S.A.">
        <title>Comparative genomics of biotechnologically important yeasts.</title>
        <authorList>
            <person name="Riley R."/>
            <person name="Haridas S."/>
            <person name="Wolfe K.H."/>
            <person name="Lopes M.R."/>
            <person name="Hittinger C.T."/>
            <person name="Goeker M."/>
            <person name="Salamov A.A."/>
            <person name="Wisecaver J.H."/>
            <person name="Long T.M."/>
            <person name="Calvey C.H."/>
            <person name="Aerts A.L."/>
            <person name="Barry K.W."/>
            <person name="Choi C."/>
            <person name="Clum A."/>
            <person name="Coughlan A.Y."/>
            <person name="Deshpande S."/>
            <person name="Douglass A.P."/>
            <person name="Hanson S.J."/>
            <person name="Klenk H.-P."/>
            <person name="LaButti K.M."/>
            <person name="Lapidus A."/>
            <person name="Lindquist E.A."/>
            <person name="Lipzen A.M."/>
            <person name="Meier-Kolthoff J.P."/>
            <person name="Ohm R.A."/>
            <person name="Otillar R.P."/>
            <person name="Pangilinan J.L."/>
            <person name="Peng Y."/>
            <person name="Rokas A."/>
            <person name="Rosa C.A."/>
            <person name="Scheuner C."/>
            <person name="Sibirny A.A."/>
            <person name="Slot J.C."/>
            <person name="Stielow J.B."/>
            <person name="Sun H."/>
            <person name="Kurtzman C.P."/>
            <person name="Blackwell M."/>
            <person name="Grigoriev I.V."/>
            <person name="Jeffries T.W."/>
        </authorList>
    </citation>
    <scope>NUCLEOTIDE SEQUENCE [LARGE SCALE GENOMIC DNA]</scope>
    <source>
        <strain evidence="14 15">NRRL Y-11557</strain>
    </source>
</reference>
<dbReference type="SUPFAM" id="SSF57997">
    <property type="entry name" value="Tropomyosin"/>
    <property type="match status" value="1"/>
</dbReference>
<feature type="coiled-coil region" evidence="12">
    <location>
        <begin position="326"/>
        <end position="360"/>
    </location>
</feature>
<dbReference type="GO" id="GO:0000796">
    <property type="term" value="C:condensin complex"/>
    <property type="evidence" value="ECO:0007669"/>
    <property type="project" value="UniProtKB-ARBA"/>
</dbReference>
<dbReference type="Gene3D" id="3.40.50.300">
    <property type="entry name" value="P-loop containing nucleotide triphosphate hydrolases"/>
    <property type="match status" value="2"/>
</dbReference>
<evidence type="ECO:0000256" key="6">
    <source>
        <dbReference type="ARBA" id="ARBA00022840"/>
    </source>
</evidence>
<keyword evidence="6" id="KW-0067">ATP-binding</keyword>
<dbReference type="InterPro" id="IPR036277">
    <property type="entry name" value="SMC_hinge_sf"/>
</dbReference>
<evidence type="ECO:0000256" key="4">
    <source>
        <dbReference type="ARBA" id="ARBA00022741"/>
    </source>
</evidence>
<dbReference type="STRING" id="675824.A0A1E3PZ28"/>
<dbReference type="Pfam" id="PF06470">
    <property type="entry name" value="SMC_hinge"/>
    <property type="match status" value="1"/>
</dbReference>
<keyword evidence="7 12" id="KW-0175">Coiled coil</keyword>
<keyword evidence="9 11" id="KW-0539">Nucleus</keyword>
<dbReference type="Gene3D" id="3.30.70.1620">
    <property type="match status" value="1"/>
</dbReference>
<proteinExistence type="inferred from homology"/>
<gene>
    <name evidence="14" type="ORF">LIPSTDRAFT_74921</name>
</gene>
<evidence type="ECO:0000256" key="2">
    <source>
        <dbReference type="ARBA" id="ARBA00005231"/>
    </source>
</evidence>
<dbReference type="GO" id="GO:0005524">
    <property type="term" value="F:ATP binding"/>
    <property type="evidence" value="ECO:0007669"/>
    <property type="project" value="UniProtKB-KW"/>
</dbReference>
<keyword evidence="5" id="KW-0498">Mitosis</keyword>
<dbReference type="Gene3D" id="1.20.1060.20">
    <property type="match status" value="1"/>
</dbReference>
<comment type="similarity">
    <text evidence="2">Belongs to the SMC family. SMC2 subfamily.</text>
</comment>
<sequence>MKLEELIIDGFKSYATRTVISNWDEQFNCITGLNGSGKSNILDAICFVLGITTMSTVRAQNLQDLIYKRGQAGVTKASVSIVFDNRDSATNPIGFEACPQISVTRQIVLGGTSKYLINGHRAQQQTVQNLFQSIQLNINNPNFMIMQGRITKVLNMKPMEILAMIEEASGTRMFEERRDKALKTMAKKDKKFEEINELLREEIEPKLDKLRAEKRAFLELQQTQSDLERLTKVVVSHDYVKYNEQLSSFEQMIVNKASEMNDVKAQINKTMGEMAIIEEDIAQITALRAKELQKGKEYQKLEHGLKELSHEIVRLHTLLELKTKNIAEEEQKGTKIQENISELQMQLETKTEEFRASQESFHSAKEAYDSICGETAKTEELLETLQTGVASKEGQKNGFMDQLEEARACASQSKTKQEQLKLQIAHLHKRLKELEPRARTARQQNQGLFDKLEKLKSECRSLQAALSSMNFDPVVHEVMKQQEATGETKVRELTARIDNLKRQVANMEFTYTDPVPNFDRSKVKGLVAQLFSIDKDKFAAAVALEICAGGRLYNVVVDTEVTGTQLLEKGNLPKRVTIIPLNKIAAFTASAEKIGAAKSLAPGKVDLALSLVGYDEEVSRAMDYVFGSTLICADADTAKRVTFDSRVRMKSVTLQGDLYDPNGTLSGGSAPKSSGVLITVQELNQLMVQRNHEVAALTRLRDIMSIEKAKIAEGTSLSQQLDLKQHEVALMEQQIANNSCSAIITEIDNAAQSIEQLRQEIKKAQEIQANAENDVRKIEKDMAEFKSDKGSKLEALKKEWTALKRQADKASQTMKAVQKQFQSAQLEKDQIENDITLANQSFEEAKQSWKELNAEIANITEKLGSTKRRYAETSDTVEREKAKMIGFDDELGALEDTRKVKAQNVADLGLTSQKINHTLEKMKGDRQHAYERLRELLSQYSWVEEEKDLFGRQGSPYDYSGYNIQECKATMKQLSDRFHEMKKTVNGKVMNMIDTVEKKEIALRNMLKTVAKDKRKIEETIQSLDQYKKEALINTWQKVDGEFGQIFADMLPGSFAKLEPSEGQDVTQGLDIKVCLGKIWKESLTELSGGQRSLVALSLIMALLQFKPAPMYILDEVDAALDLSHTQNIGRLIKTRFKGSQFIVVSLKEGFFSNANRVFRTRFQEGTSVVSVM</sequence>
<keyword evidence="15" id="KW-1185">Reference proteome</keyword>
<evidence type="ECO:0000256" key="8">
    <source>
        <dbReference type="ARBA" id="ARBA00023067"/>
    </source>
</evidence>
<protein>
    <recommendedName>
        <fullName evidence="11">Structural maintenance of chromosomes protein</fullName>
    </recommendedName>
</protein>
<evidence type="ECO:0000256" key="11">
    <source>
        <dbReference type="PIRNR" id="PIRNR005719"/>
    </source>
</evidence>